<comment type="catalytic activity">
    <reaction evidence="7">
        <text>sn-glycerol 3-phosphate + NAD(+) = dihydroxyacetone phosphate + NADH + H(+)</text>
        <dbReference type="Rhea" id="RHEA:11092"/>
        <dbReference type="ChEBI" id="CHEBI:15378"/>
        <dbReference type="ChEBI" id="CHEBI:57540"/>
        <dbReference type="ChEBI" id="CHEBI:57597"/>
        <dbReference type="ChEBI" id="CHEBI:57642"/>
        <dbReference type="ChEBI" id="CHEBI:57945"/>
        <dbReference type="EC" id="1.1.1.94"/>
    </reaction>
</comment>
<dbReference type="GO" id="GO:0005975">
    <property type="term" value="P:carbohydrate metabolic process"/>
    <property type="evidence" value="ECO:0007669"/>
    <property type="project" value="InterPro"/>
</dbReference>
<evidence type="ECO:0000256" key="7">
    <source>
        <dbReference type="HAMAP-Rule" id="MF_00394"/>
    </source>
</evidence>
<evidence type="ECO:0000256" key="4">
    <source>
        <dbReference type="ARBA" id="ARBA00023098"/>
    </source>
</evidence>
<feature type="domain" description="Glycerol-3-phosphate dehydrogenase NAD-dependent C-terminal" evidence="14">
    <location>
        <begin position="194"/>
        <end position="336"/>
    </location>
</feature>
<keyword evidence="7" id="KW-0963">Cytoplasm</keyword>
<dbReference type="InterPro" id="IPR013328">
    <property type="entry name" value="6PGD_dom2"/>
</dbReference>
<dbReference type="InterPro" id="IPR011128">
    <property type="entry name" value="G3P_DH_NAD-dep_N"/>
</dbReference>
<keyword evidence="7" id="KW-0547">Nucleotide-binding</keyword>
<reference evidence="15 16" key="1">
    <citation type="journal article" date="2015" name="Nature">
        <title>rRNA introns, odd ribosomes, and small enigmatic genomes across a large radiation of phyla.</title>
        <authorList>
            <person name="Brown C.T."/>
            <person name="Hug L.A."/>
            <person name="Thomas B.C."/>
            <person name="Sharon I."/>
            <person name="Castelle C.J."/>
            <person name="Singh A."/>
            <person name="Wilkins M.J."/>
            <person name="Williams K.H."/>
            <person name="Banfield J.F."/>
        </authorList>
    </citation>
    <scope>NUCLEOTIDE SEQUENCE [LARGE SCALE GENOMIC DNA]</scope>
</reference>
<sequence>MERLRIAVVPGGGAFGTALSVPLSANGHEVTLIFRDKGKARVFGETRMVERLSGILIPEENEKSGGRIGFSADAEKTVKNADVVIIAVPTPFMLPAYRESVMPFKKEETPVISGAKGLARIEGKYLRPSEIISLTDPKVARRLIVLSGPNLAHEIARGLFFVSVAASEDTKLAEYVAHDLFGLNPFSRIYASDDVAGVELGGAFKNVIAIAAGVCDGRHYGENARAALVQRGQEEMIRLGIRLGGRDETLRGVVGSDLWMTCVSEASRNHEYGVAISHGEDPVEVLAKFAMNKKTVEGYTTTKVVWELVQRLGIKAPLTEAAYSVLFLGGSIDDAIKGLLARERVYENGQPLNGNK</sequence>
<feature type="binding site" evidence="7">
    <location>
        <position position="268"/>
    </location>
    <ligand>
        <name>sn-glycerol 3-phosphate</name>
        <dbReference type="ChEBI" id="CHEBI:57597"/>
    </ligand>
</feature>
<dbReference type="EMBL" id="LBYB01000004">
    <property type="protein sequence ID" value="KKR42118.1"/>
    <property type="molecule type" value="Genomic_DNA"/>
</dbReference>
<dbReference type="PANTHER" id="PTHR11728:SF1">
    <property type="entry name" value="GLYCEROL-3-PHOSPHATE DEHYDROGENASE [NAD(+)] 2, CHLOROPLASTIC"/>
    <property type="match status" value="1"/>
</dbReference>
<proteinExistence type="inferred from homology"/>
<gene>
    <name evidence="7" type="primary">gpsA</name>
    <name evidence="15" type="ORF">UT77_C0004G0102</name>
</gene>
<protein>
    <recommendedName>
        <fullName evidence="7">Glycerol-3-phosphate dehydrogenase [NAD(P)+]</fullName>
        <ecNumber evidence="7">1.1.1.94</ecNumber>
    </recommendedName>
    <alternativeName>
        <fullName evidence="7">NAD(P)(+)-dependent glycerol-3-phosphate dehydrogenase</fullName>
    </alternativeName>
    <alternativeName>
        <fullName evidence="7">NAD(P)H-dependent dihydroxyacetone-phosphate reductase</fullName>
    </alternativeName>
</protein>
<dbReference type="PRINTS" id="PR00077">
    <property type="entry name" value="GPDHDRGNASE"/>
</dbReference>
<dbReference type="GO" id="GO:0006650">
    <property type="term" value="P:glycerophospholipid metabolic process"/>
    <property type="evidence" value="ECO:0007669"/>
    <property type="project" value="UniProtKB-UniRule"/>
</dbReference>
<keyword evidence="2 7" id="KW-0444">Lipid biosynthesis</keyword>
<evidence type="ECO:0000256" key="2">
    <source>
        <dbReference type="ARBA" id="ARBA00022516"/>
    </source>
</evidence>
<comment type="caution">
    <text evidence="7">Lacks conserved residue(s) required for the propagation of feature annotation.</text>
</comment>
<dbReference type="HAMAP" id="MF_00394">
    <property type="entry name" value="NAD_Glyc3P_dehydrog"/>
    <property type="match status" value="1"/>
</dbReference>
<evidence type="ECO:0000259" key="14">
    <source>
        <dbReference type="Pfam" id="PF07479"/>
    </source>
</evidence>
<feature type="binding site" evidence="7">
    <location>
        <position position="269"/>
    </location>
    <ligand>
        <name>sn-glycerol 3-phosphate</name>
        <dbReference type="ChEBI" id="CHEBI:57597"/>
    </ligand>
</feature>
<evidence type="ECO:0000256" key="1">
    <source>
        <dbReference type="ARBA" id="ARBA00011009"/>
    </source>
</evidence>
<evidence type="ECO:0000256" key="11">
    <source>
        <dbReference type="RuleBase" id="RU000437"/>
    </source>
</evidence>
<dbReference type="Gene3D" id="3.40.50.720">
    <property type="entry name" value="NAD(P)-binding Rossmann-like Domain"/>
    <property type="match status" value="1"/>
</dbReference>
<dbReference type="Pfam" id="PF07479">
    <property type="entry name" value="NAD_Gly3P_dh_C"/>
    <property type="match status" value="1"/>
</dbReference>
<dbReference type="AlphaFoldDB" id="A0A0G0QPU7"/>
<feature type="active site" description="Proton acceptor" evidence="7 8">
    <location>
        <position position="205"/>
    </location>
</feature>
<dbReference type="Proteomes" id="UP000034881">
    <property type="component" value="Unassembled WGS sequence"/>
</dbReference>
<feature type="binding site" evidence="7">
    <location>
        <position position="35"/>
    </location>
    <ligand>
        <name>NADPH</name>
        <dbReference type="ChEBI" id="CHEBI:57783"/>
    </ligand>
</feature>
<organism evidence="15 16">
    <name type="scientific">Candidatus Daviesbacteria bacterium GW2011_GWC2_40_12</name>
    <dbReference type="NCBI Taxonomy" id="1618431"/>
    <lineage>
        <taxon>Bacteria</taxon>
        <taxon>Candidatus Daviesiibacteriota</taxon>
    </lineage>
</organism>
<feature type="binding site" evidence="7">
    <location>
        <position position="297"/>
    </location>
    <ligand>
        <name>NADPH</name>
        <dbReference type="ChEBI" id="CHEBI:57783"/>
    </ligand>
</feature>
<dbReference type="PROSITE" id="PS00957">
    <property type="entry name" value="NAD_G3PDH"/>
    <property type="match status" value="1"/>
</dbReference>
<keyword evidence="4 7" id="KW-0443">Lipid metabolism</keyword>
<feature type="binding site" evidence="7">
    <location>
        <position position="205"/>
    </location>
    <ligand>
        <name>sn-glycerol 3-phosphate</name>
        <dbReference type="ChEBI" id="CHEBI:57597"/>
    </ligand>
</feature>
<dbReference type="NCBIfam" id="NF000940">
    <property type="entry name" value="PRK00094.1-2"/>
    <property type="match status" value="1"/>
</dbReference>
<dbReference type="GO" id="GO:0046167">
    <property type="term" value="P:glycerol-3-phosphate biosynthetic process"/>
    <property type="evidence" value="ECO:0007669"/>
    <property type="project" value="UniProtKB-UniRule"/>
</dbReference>
<keyword evidence="5 7" id="KW-0594">Phospholipid biosynthesis</keyword>
<comment type="function">
    <text evidence="7">Catalyzes the reduction of the glycolytic intermediate dihydroxyacetone phosphate (DHAP) to sn-glycerol 3-phosphate (G3P), the key precursor for phospholipid synthesis.</text>
</comment>
<dbReference type="SUPFAM" id="SSF48179">
    <property type="entry name" value="6-phosphogluconate dehydrogenase C-terminal domain-like"/>
    <property type="match status" value="1"/>
</dbReference>
<evidence type="ECO:0000256" key="10">
    <source>
        <dbReference type="PIRSR" id="PIRSR000114-3"/>
    </source>
</evidence>
<comment type="pathway">
    <text evidence="7">Membrane lipid metabolism; glycerophospholipid metabolism.</text>
</comment>
<feature type="binding site" evidence="9">
    <location>
        <position position="116"/>
    </location>
    <ligand>
        <name>substrate</name>
    </ligand>
</feature>
<dbReference type="PANTHER" id="PTHR11728">
    <property type="entry name" value="GLYCEROL-3-PHOSPHATE DEHYDROGENASE"/>
    <property type="match status" value="1"/>
</dbReference>
<evidence type="ECO:0000256" key="9">
    <source>
        <dbReference type="PIRSR" id="PIRSR000114-2"/>
    </source>
</evidence>
<dbReference type="InterPro" id="IPR008927">
    <property type="entry name" value="6-PGluconate_DH-like_C_sf"/>
</dbReference>
<comment type="similarity">
    <text evidence="1 7 11">Belongs to the NAD-dependent glycerol-3-phosphate dehydrogenase family.</text>
</comment>
<feature type="binding site" evidence="10">
    <location>
        <position position="294"/>
    </location>
    <ligand>
        <name>NAD(+)</name>
        <dbReference type="ChEBI" id="CHEBI:57540"/>
    </ligand>
</feature>
<feature type="binding site" evidence="7">
    <location>
        <position position="267"/>
    </location>
    <ligand>
        <name>sn-glycerol 3-phosphate</name>
        <dbReference type="ChEBI" id="CHEBI:57597"/>
    </ligand>
</feature>
<evidence type="ECO:0000256" key="12">
    <source>
        <dbReference type="RuleBase" id="RU000439"/>
    </source>
</evidence>
<feature type="binding site" evidence="10">
    <location>
        <position position="268"/>
    </location>
    <ligand>
        <name>NAD(+)</name>
        <dbReference type="ChEBI" id="CHEBI:57540"/>
    </ligand>
</feature>
<dbReference type="NCBIfam" id="NF000942">
    <property type="entry name" value="PRK00094.1-4"/>
    <property type="match status" value="1"/>
</dbReference>
<evidence type="ECO:0000256" key="6">
    <source>
        <dbReference type="ARBA" id="ARBA00023264"/>
    </source>
</evidence>
<accession>A0A0G0QPU7</accession>
<feature type="domain" description="Glycerol-3-phosphate dehydrogenase NAD-dependent N-terminal" evidence="13">
    <location>
        <begin position="7"/>
        <end position="172"/>
    </location>
</feature>
<feature type="binding site" evidence="7">
    <location>
        <position position="268"/>
    </location>
    <ligand>
        <name>NADPH</name>
        <dbReference type="ChEBI" id="CHEBI:57783"/>
    </ligand>
</feature>
<evidence type="ECO:0000256" key="5">
    <source>
        <dbReference type="ARBA" id="ARBA00023209"/>
    </source>
</evidence>
<feature type="binding site" evidence="10">
    <location>
        <begin position="11"/>
        <end position="16"/>
    </location>
    <ligand>
        <name>NAD(+)</name>
        <dbReference type="ChEBI" id="CHEBI:57540"/>
    </ligand>
</feature>
<feature type="binding site" evidence="7">
    <location>
        <position position="257"/>
    </location>
    <ligand>
        <name>sn-glycerol 3-phosphate</name>
        <dbReference type="ChEBI" id="CHEBI:57597"/>
    </ligand>
</feature>
<feature type="binding site" evidence="10">
    <location>
        <position position="92"/>
    </location>
    <ligand>
        <name>NAD(+)</name>
        <dbReference type="ChEBI" id="CHEBI:57540"/>
    </ligand>
</feature>
<keyword evidence="7 10" id="KW-0520">NAD</keyword>
<evidence type="ECO:0000256" key="8">
    <source>
        <dbReference type="PIRSR" id="PIRSR000114-1"/>
    </source>
</evidence>
<dbReference type="Gene3D" id="1.10.1040.10">
    <property type="entry name" value="N-(1-d-carboxylethyl)-l-norvaline Dehydrogenase, domain 2"/>
    <property type="match status" value="1"/>
</dbReference>
<dbReference type="GO" id="GO:0141153">
    <property type="term" value="F:glycerol-3-phosphate dehydrogenase (NADP+) activity"/>
    <property type="evidence" value="ECO:0007669"/>
    <property type="project" value="RHEA"/>
</dbReference>
<evidence type="ECO:0000313" key="15">
    <source>
        <dbReference type="EMBL" id="KKR42118.1"/>
    </source>
</evidence>
<evidence type="ECO:0000256" key="3">
    <source>
        <dbReference type="ARBA" id="ARBA00023002"/>
    </source>
</evidence>
<feature type="binding site" evidence="7">
    <location>
        <position position="148"/>
    </location>
    <ligand>
        <name>sn-glycerol 3-phosphate</name>
        <dbReference type="ChEBI" id="CHEBI:57597"/>
    </ligand>
</feature>
<feature type="binding site" evidence="7">
    <location>
        <position position="116"/>
    </location>
    <ligand>
        <name>sn-glycerol 3-phosphate</name>
        <dbReference type="ChEBI" id="CHEBI:57597"/>
    </ligand>
</feature>
<feature type="binding site" evidence="7">
    <location>
        <position position="15"/>
    </location>
    <ligand>
        <name>NADPH</name>
        <dbReference type="ChEBI" id="CHEBI:57783"/>
    </ligand>
</feature>
<evidence type="ECO:0000313" key="16">
    <source>
        <dbReference type="Proteomes" id="UP000034881"/>
    </source>
</evidence>
<feature type="binding site" evidence="9">
    <location>
        <begin position="268"/>
        <end position="269"/>
    </location>
    <ligand>
        <name>substrate</name>
    </ligand>
</feature>
<feature type="binding site" evidence="7">
    <location>
        <position position="152"/>
    </location>
    <ligand>
        <name>NADPH</name>
        <dbReference type="ChEBI" id="CHEBI:57783"/>
    </ligand>
</feature>
<dbReference type="GO" id="GO:0005829">
    <property type="term" value="C:cytosol"/>
    <property type="evidence" value="ECO:0007669"/>
    <property type="project" value="TreeGrafter"/>
</dbReference>
<dbReference type="EC" id="1.1.1.94" evidence="7"/>
<dbReference type="PATRIC" id="fig|1618431.3.peg.669"/>
<keyword evidence="7" id="KW-0521">NADP</keyword>
<comment type="subcellular location">
    <subcellularLocation>
        <location evidence="7">Cytoplasm</location>
    </subcellularLocation>
</comment>
<comment type="catalytic activity">
    <reaction evidence="7 12">
        <text>sn-glycerol 3-phosphate + NADP(+) = dihydroxyacetone phosphate + NADPH + H(+)</text>
        <dbReference type="Rhea" id="RHEA:11096"/>
        <dbReference type="ChEBI" id="CHEBI:15378"/>
        <dbReference type="ChEBI" id="CHEBI:57597"/>
        <dbReference type="ChEBI" id="CHEBI:57642"/>
        <dbReference type="ChEBI" id="CHEBI:57783"/>
        <dbReference type="ChEBI" id="CHEBI:58349"/>
        <dbReference type="EC" id="1.1.1.94"/>
    </reaction>
</comment>
<name>A0A0G0QPU7_9BACT</name>
<keyword evidence="3 7" id="KW-0560">Oxidoreductase</keyword>
<comment type="caution">
    <text evidence="15">The sequence shown here is derived from an EMBL/GenBank/DDBJ whole genome shotgun (WGS) entry which is preliminary data.</text>
</comment>
<dbReference type="GO" id="GO:0008654">
    <property type="term" value="P:phospholipid biosynthetic process"/>
    <property type="evidence" value="ECO:0007669"/>
    <property type="project" value="UniProtKB-KW"/>
</dbReference>
<dbReference type="UniPathway" id="UPA00940"/>
<dbReference type="PIRSF" id="PIRSF000114">
    <property type="entry name" value="Glycerol-3-P_dh"/>
    <property type="match status" value="1"/>
</dbReference>
<dbReference type="InterPro" id="IPR006109">
    <property type="entry name" value="G3P_DH_NAD-dep_C"/>
</dbReference>
<feature type="binding site" evidence="7">
    <location>
        <position position="116"/>
    </location>
    <ligand>
        <name>NADPH</name>
        <dbReference type="ChEBI" id="CHEBI:57783"/>
    </ligand>
</feature>
<dbReference type="Pfam" id="PF01210">
    <property type="entry name" value="NAD_Gly3P_dh_N"/>
    <property type="match status" value="1"/>
</dbReference>
<dbReference type="InterPro" id="IPR006168">
    <property type="entry name" value="G3P_DH_NAD-dep"/>
</dbReference>
<feature type="binding site" evidence="10">
    <location>
        <position position="152"/>
    </location>
    <ligand>
        <name>NAD(+)</name>
        <dbReference type="ChEBI" id="CHEBI:57540"/>
    </ligand>
</feature>
<dbReference type="GO" id="GO:0051287">
    <property type="term" value="F:NAD binding"/>
    <property type="evidence" value="ECO:0007669"/>
    <property type="project" value="InterPro"/>
</dbReference>
<dbReference type="SUPFAM" id="SSF51735">
    <property type="entry name" value="NAD(P)-binding Rossmann-fold domains"/>
    <property type="match status" value="1"/>
</dbReference>
<dbReference type="InterPro" id="IPR036291">
    <property type="entry name" value="NAD(P)-bd_dom_sf"/>
</dbReference>
<keyword evidence="6 7" id="KW-1208">Phospholipid metabolism</keyword>
<dbReference type="GO" id="GO:0046168">
    <property type="term" value="P:glycerol-3-phosphate catabolic process"/>
    <property type="evidence" value="ECO:0007669"/>
    <property type="project" value="InterPro"/>
</dbReference>
<evidence type="ECO:0000259" key="13">
    <source>
        <dbReference type="Pfam" id="PF01210"/>
    </source>
</evidence>
<dbReference type="GO" id="GO:0141152">
    <property type="term" value="F:glycerol-3-phosphate dehydrogenase (NAD+) activity"/>
    <property type="evidence" value="ECO:0007669"/>
    <property type="project" value="RHEA"/>
</dbReference>